<dbReference type="GeneID" id="29389701"/>
<dbReference type="EMBL" id="CP002039">
    <property type="protein sequence ID" value="ADJ62046.1"/>
    <property type="molecule type" value="Genomic_DNA"/>
</dbReference>
<evidence type="ECO:0000313" key="3">
    <source>
        <dbReference type="EMBL" id="ADJ62046.1"/>
    </source>
</evidence>
<protein>
    <recommendedName>
        <fullName evidence="5">Lactate dehydrogenase</fullName>
    </recommendedName>
</protein>
<keyword evidence="4" id="KW-1185">Reference proteome</keyword>
<evidence type="ECO:0000313" key="4">
    <source>
        <dbReference type="Proteomes" id="UP000000329"/>
    </source>
</evidence>
<reference evidence="3 4" key="1">
    <citation type="submission" date="2010-04" db="EMBL/GenBank/DDBJ databases">
        <title>The genome of Herbaspirillum seropedicae SmR1, an endophytic, nitrogen-fixing, plant-growth promoting beta-Proteobacteria.</title>
        <authorList>
            <person name="Pedrosa F.O."/>
            <person name="Monteiro R.A."/>
            <person name="Wassem R."/>
            <person name="Cruz L.M."/>
            <person name="Ayub R.A."/>
            <person name="Colauto N.B."/>
            <person name="Fernandez M.A."/>
            <person name="Fungaro M.H.P."/>
            <person name="Grisard E.C."/>
            <person name="Hungria M."/>
            <person name="Madeira H.M.F."/>
            <person name="Nodari R.O."/>
            <person name="Osaku C.A."/>
            <person name="Petzl-Erler M.L."/>
            <person name="Terenzi H."/>
            <person name="Vieira L.G.E."/>
            <person name="Almeida M.I.M."/>
            <person name="Alves L.R."/>
            <person name="Arantes O.M.N."/>
            <person name="Balsanelli E."/>
            <person name="Barcellos F.G."/>
            <person name="Baura V.A."/>
            <person name="Binde D.R."/>
            <person name="Campo R.J."/>
            <person name="Chubatsu L.S."/>
            <person name="Chueire L.M.O."/>
            <person name="Ciferri R.R."/>
            <person name="Correa L.C."/>
            <person name="da Conceicao Silva J.L."/>
            <person name="Dabul A.N.G."/>
            <person name="Dambros B.P."/>
            <person name="Faoro H."/>
            <person name="Favetti A."/>
            <person name="Friedermann G."/>
            <person name="Furlaneto M.C."/>
            <person name="Gasques L.S."/>
            <person name="Gimenes C.C.T."/>
            <person name="Gioppo N.M.R."/>
            <person name="Glienke-Blanco C."/>
            <person name="Godoy L.P."/>
            <person name="Guerra M.P."/>
            <person name="Karp S."/>
            <person name="Kava-Cordeiro V."/>
            <person name="Margarido V.P."/>
            <person name="Mathioni S.M."/>
            <person name="Menck-Soares M.A."/>
            <person name="Murace N.K."/>
            <person name="Nicolas M.F."/>
            <person name="Oliveira C.E.C."/>
            <person name="Pagnan N.A.B."/>
            <person name="Pamphile J.A."/>
            <person name="Patussi E.V."/>
            <person name="Pereira L.F.P."/>
            <person name="Pereira-Ferrari L."/>
            <person name="Pinto F.G.S."/>
            <person name="Precoma C."/>
            <person name="Prioli A.J."/>
            <person name="Prioli S.M.A.P."/>
            <person name="Raittz R.T."/>
            <person name="Ramos H.J.O."/>
            <person name="Ribeiro E.M.S.F."/>
            <person name="Rigo L.U."/>
            <person name="Rocha C.L.M.S.C."/>
            <person name="Rocha S.N."/>
            <person name="Santos K."/>
            <person name="Satori D."/>
            <person name="Silva A.G."/>
            <person name="Simao R.C.G."/>
            <person name="Soares M.A.M."/>
            <person name="Souza E.M."/>
            <person name="Steffens M.B.R."/>
            <person name="Steindel M."/>
            <person name="Tadra-Sfeir M.Z."/>
            <person name="Takahashi E.K."/>
            <person name="Torres R.A."/>
            <person name="Valle J.S."/>
            <person name="Vernal J.I."/>
            <person name="Vilas-Boas L.A."/>
            <person name="Watanabe M.A.E."/>
            <person name="Weiss V.A."/>
            <person name="Yates M.A."/>
            <person name="Souza E.M."/>
        </authorList>
    </citation>
    <scope>NUCLEOTIDE SEQUENCE [LARGE SCALE GENOMIC DNA]</scope>
    <source>
        <strain evidence="3 4">SmR1</strain>
    </source>
</reference>
<organism evidence="3 4">
    <name type="scientific">Herbaspirillum seropedicae (strain SmR1)</name>
    <dbReference type="NCBI Taxonomy" id="757424"/>
    <lineage>
        <taxon>Bacteria</taxon>
        <taxon>Pseudomonadati</taxon>
        <taxon>Pseudomonadota</taxon>
        <taxon>Betaproteobacteria</taxon>
        <taxon>Burkholderiales</taxon>
        <taxon>Oxalobacteraceae</taxon>
        <taxon>Herbaspirillum</taxon>
    </lineage>
</organism>
<sequence length="528" mass="55582">MSPLTSVSSAPAYLPAAAVAPAASAASTASTPSSPSTSSTTSSAAALGVRPSAPALSLYSADGRLTAPAVWEQRQDDPLSARLARNLAASDTAGRWSGLGKALLDQASVSSSVYSQSVLLSATAAQGDDGVHAILRDQLHRFASQRIALTLTTNAGARIDVQLGANAEGVAVDFKVSQGSLSDEDRAAVTALGEAFDQAIQGLAGRPPTLALDKLMQFDTHQLAALDFTATLGDDLSLQLQIDGSQRSVTAHTAAGAMKVGLDATAAPVTGSAQQRQRAIASYLEQFDAAARRGQGDAGLMALFKDAFAQLHASATAPVQDHTPALLAADATDRGMLSGLGDFSASITGNSAWPNPLRRDEVDGFDYQVSQRTSLSGAGQADRSIVQQAQSRLKASYHQSLQPDLPLQLDSTRQSQNYTYHQIDDRADSQLEIGYRQGFMTQARLRQSASQDSRVSKYVLGELVSQTHTPLQAQIVRDFAAQLQDGKEARAADGAYRRSRLLDGISELGLLQSDPQRVRAHGAQWLTE</sequence>
<accession>D8IY86</accession>
<evidence type="ECO:0008006" key="5">
    <source>
        <dbReference type="Google" id="ProtNLM"/>
    </source>
</evidence>
<dbReference type="STRING" id="757424.Hsero_0527"/>
<feature type="signal peptide" evidence="2">
    <location>
        <begin position="1"/>
        <end position="25"/>
    </location>
</feature>
<evidence type="ECO:0000256" key="1">
    <source>
        <dbReference type="SAM" id="MobiDB-lite"/>
    </source>
</evidence>
<dbReference type="KEGG" id="hse:Hsero_0527"/>
<dbReference type="Proteomes" id="UP000000329">
    <property type="component" value="Chromosome"/>
</dbReference>
<gene>
    <name evidence="3" type="ordered locus">Hsero_0527</name>
</gene>
<evidence type="ECO:0000256" key="2">
    <source>
        <dbReference type="SAM" id="SignalP"/>
    </source>
</evidence>
<dbReference type="RefSeq" id="WP_013232564.1">
    <property type="nucleotide sequence ID" value="NC_014323.1"/>
</dbReference>
<dbReference type="eggNOG" id="ENOG502ZK76">
    <property type="taxonomic scope" value="Bacteria"/>
</dbReference>
<feature type="chain" id="PRO_5003115609" description="Lactate dehydrogenase" evidence="2">
    <location>
        <begin position="26"/>
        <end position="528"/>
    </location>
</feature>
<feature type="region of interest" description="Disordered" evidence="1">
    <location>
        <begin position="24"/>
        <end position="46"/>
    </location>
</feature>
<dbReference type="HOGENOM" id="CLU_038680_1_0_4"/>
<name>D8IY86_HERSS</name>
<dbReference type="AlphaFoldDB" id="D8IY86"/>
<keyword evidence="2" id="KW-0732">Signal</keyword>
<proteinExistence type="predicted"/>